<feature type="transmembrane region" description="Helical" evidence="1">
    <location>
        <begin position="183"/>
        <end position="212"/>
    </location>
</feature>
<feature type="transmembrane region" description="Helical" evidence="1">
    <location>
        <begin position="129"/>
        <end position="148"/>
    </location>
</feature>
<dbReference type="OrthoDB" id="1814621at2"/>
<dbReference type="RefSeq" id="WP_140999036.1">
    <property type="nucleotide sequence ID" value="NZ_VDCZ01000013.1"/>
</dbReference>
<feature type="domain" description="DUF6311" evidence="3">
    <location>
        <begin position="436"/>
        <end position="543"/>
    </location>
</feature>
<sequence length="826" mass="96733">MSKKSSILYSIVLISVILIFLLRFGIDVLNPTSTNWLMSAYHDWGTHYLGWAYFKEEAWKFPLGQIDGYNYPAGTTVGYTDSIPLLAIFFKIFNFLLPKEFQYLGFWLLLSHLLLSYYAMNIFKRYTNNTLYIFLGTLLITFNPVILYRDIHPALTAHWLFVGIIFYYLNMDKYNFKKMLLKQFILIFLSALINPYLVLFCLALTTFIIIKITFINKFLSIKKALLYFSVSLLLIVIPWYCTGMISFNKEVDMEVTNSYGLYGLNLNSFLNTETFSKFLPALDKVTPHQYEGYAYLGFGFLLLTIFSLILYSFNYKKLQFSYKKAIPLIIAAILLLVFAITNSISFNDKIVFNIQIPEIIIKVGNIYRASGRFVWLFYYLLIFSSLIVLIKVEIKNSLKTILLLFICGIQFYDISPLFIKNLPKGKYKNEKISEDRWVKLTSNFEKIITYKPFQNHLLNHMDYQDLSYMALKNNLPITIGYVARETTGINKKFLDSLDIEIKNSNYTTNDIIVTTKEYLNNFSHSIYYNELEVKYLDGYYLLYSSKKEIQNKISLKKPEKDSVKNLMYSIRKSLAYREITNPITIEKGIEGNIEDNFITEDYLEINGWCFNKNNVTNKDSIFIALVNEHKKYLFNTEKKERPDLVDHFKNEKLINSGFKCRAVLKELDEGKYEVFLGIKDSLKNVIFNNTNNLSIDIKRKIIPKEIHLPLKESEEVLLNVEEILENSKKIKIKGWAALPNKDSFKNTIQLILVGTKNFSIDVNYFKREDVTQFFKNTYNKNYDNAGFMIDMEKNDIYKGEYKIGILLTDEHKNQFFKISDKKIIIK</sequence>
<evidence type="ECO:0000259" key="2">
    <source>
        <dbReference type="Pfam" id="PF19830"/>
    </source>
</evidence>
<reference evidence="5" key="1">
    <citation type="submission" date="2019-05" db="EMBL/GenBank/DDBJ databases">
        <title>Flavobacterium profundi sp. nov., isolated from a deep-sea seamount.</title>
        <authorList>
            <person name="Zhang D.-C."/>
        </authorList>
    </citation>
    <scope>NUCLEOTIDE SEQUENCE [LARGE SCALE GENOMIC DNA]</scope>
    <source>
        <strain evidence="5">TP390</strain>
    </source>
</reference>
<dbReference type="Pfam" id="PF19830">
    <property type="entry name" value="DUF6311"/>
    <property type="match status" value="1"/>
</dbReference>
<name>A0A6I4IUN0_9FLAO</name>
<feature type="transmembrane region" description="Helical" evidence="1">
    <location>
        <begin position="402"/>
        <end position="419"/>
    </location>
</feature>
<accession>A0A6I4IUN0</accession>
<keyword evidence="1" id="KW-0472">Membrane</keyword>
<dbReference type="EMBL" id="WQLW01000013">
    <property type="protein sequence ID" value="MVO10612.1"/>
    <property type="molecule type" value="Genomic_DNA"/>
</dbReference>
<protein>
    <recommendedName>
        <fullName evidence="6">Glycosyltransferase RgtA/B/C/D-like domain-containing protein</fullName>
    </recommendedName>
</protein>
<feature type="domain" description="DUF6311" evidence="2">
    <location>
        <begin position="16"/>
        <end position="415"/>
    </location>
</feature>
<feature type="transmembrane region" description="Helical" evidence="1">
    <location>
        <begin position="104"/>
        <end position="123"/>
    </location>
</feature>
<keyword evidence="1" id="KW-0812">Transmembrane</keyword>
<keyword evidence="1" id="KW-1133">Transmembrane helix</keyword>
<dbReference type="AlphaFoldDB" id="A0A6I4IUN0"/>
<feature type="transmembrane region" description="Helical" evidence="1">
    <location>
        <begin position="224"/>
        <end position="247"/>
    </location>
</feature>
<feature type="transmembrane region" description="Helical" evidence="1">
    <location>
        <begin position="7"/>
        <end position="26"/>
    </location>
</feature>
<gene>
    <name evidence="4" type="ORF">GOQ30_15670</name>
</gene>
<feature type="transmembrane region" description="Helical" evidence="1">
    <location>
        <begin position="325"/>
        <end position="344"/>
    </location>
</feature>
<evidence type="ECO:0008006" key="6">
    <source>
        <dbReference type="Google" id="ProtNLM"/>
    </source>
</evidence>
<dbReference type="InterPro" id="IPR058671">
    <property type="entry name" value="DUF6311_C"/>
</dbReference>
<dbReference type="InterPro" id="IPR046278">
    <property type="entry name" value="DUF6311"/>
</dbReference>
<evidence type="ECO:0000313" key="4">
    <source>
        <dbReference type="EMBL" id="MVO10612.1"/>
    </source>
</evidence>
<keyword evidence="5" id="KW-1185">Reference proteome</keyword>
<dbReference type="Pfam" id="PF25853">
    <property type="entry name" value="DUF6311_C"/>
    <property type="match status" value="1"/>
</dbReference>
<feature type="transmembrane region" description="Helical" evidence="1">
    <location>
        <begin position="373"/>
        <end position="390"/>
    </location>
</feature>
<evidence type="ECO:0000259" key="3">
    <source>
        <dbReference type="Pfam" id="PF25853"/>
    </source>
</evidence>
<evidence type="ECO:0000313" key="5">
    <source>
        <dbReference type="Proteomes" id="UP000431264"/>
    </source>
</evidence>
<comment type="caution">
    <text evidence="4">The sequence shown here is derived from an EMBL/GenBank/DDBJ whole genome shotgun (WGS) entry which is preliminary data.</text>
</comment>
<feature type="transmembrane region" description="Helical" evidence="1">
    <location>
        <begin position="155"/>
        <end position="171"/>
    </location>
</feature>
<proteinExistence type="predicted"/>
<organism evidence="4 5">
    <name type="scientific">Flavobacterium profundi</name>
    <dbReference type="NCBI Taxonomy" id="1774945"/>
    <lineage>
        <taxon>Bacteria</taxon>
        <taxon>Pseudomonadati</taxon>
        <taxon>Bacteroidota</taxon>
        <taxon>Flavobacteriia</taxon>
        <taxon>Flavobacteriales</taxon>
        <taxon>Flavobacteriaceae</taxon>
        <taxon>Flavobacterium</taxon>
    </lineage>
</organism>
<dbReference type="Proteomes" id="UP000431264">
    <property type="component" value="Unassembled WGS sequence"/>
</dbReference>
<feature type="transmembrane region" description="Helical" evidence="1">
    <location>
        <begin position="292"/>
        <end position="313"/>
    </location>
</feature>
<evidence type="ECO:0000256" key="1">
    <source>
        <dbReference type="SAM" id="Phobius"/>
    </source>
</evidence>